<dbReference type="PROSITE" id="PS01129">
    <property type="entry name" value="PSI_RLU"/>
    <property type="match status" value="1"/>
</dbReference>
<keyword evidence="3" id="KW-1185">Reference proteome</keyword>
<dbReference type="Gene3D" id="3.30.2350.10">
    <property type="entry name" value="Pseudouridine synthase"/>
    <property type="match status" value="1"/>
</dbReference>
<sequence length="313" mass="36138">MSSLTYYKIVRTKAKGRWFNKKLKEIAGEFNGKIELIGDLEREIERTDEIVYKIHVHEPPVSVITRDDILDDKDDFLVINKPSGIPIHPTVNYNKNTVTEQLKALGFPHLFPCYRLDRLTSGVLVLAKSSEYASQFNKQNQNEATKHHKEYIARVNSNTIPLMFNQLQCDQPIFTFNGKRGYENFLTDFNDQKPSRTDFFLLKKDIEYATIRCILHTGRTHQIRKHLSILGMPIHNDEVYNDGGLFANLCQTPSIENYAAIQNRAETQRQRKQVGAQCAECGVDLYLDTVSNLDLHCSMYKFDGFTYISEPDF</sequence>
<dbReference type="InterPro" id="IPR020103">
    <property type="entry name" value="PsdUridine_synth_cat_dom_sf"/>
</dbReference>
<dbReference type="GO" id="GO:0000455">
    <property type="term" value="P:enzyme-directed rRNA pseudouridine synthesis"/>
    <property type="evidence" value="ECO:0007669"/>
    <property type="project" value="TreeGrafter"/>
</dbReference>
<organism evidence="2 3">
    <name type="scientific">Starmerella bacillaris</name>
    <name type="common">Yeast</name>
    <name type="synonym">Candida zemplinina</name>
    <dbReference type="NCBI Taxonomy" id="1247836"/>
    <lineage>
        <taxon>Eukaryota</taxon>
        <taxon>Fungi</taxon>
        <taxon>Dikarya</taxon>
        <taxon>Ascomycota</taxon>
        <taxon>Saccharomycotina</taxon>
        <taxon>Dipodascomycetes</taxon>
        <taxon>Dipodascales</taxon>
        <taxon>Trichomonascaceae</taxon>
        <taxon>Starmerella</taxon>
    </lineage>
</organism>
<dbReference type="InterPro" id="IPR050188">
    <property type="entry name" value="RluA_PseudoU_synthase"/>
</dbReference>
<reference evidence="2 3" key="1">
    <citation type="journal article" date="2023" name="Elife">
        <title>Identification of key yeast species and microbe-microbe interactions impacting larval growth of Drosophila in the wild.</title>
        <authorList>
            <person name="Mure A."/>
            <person name="Sugiura Y."/>
            <person name="Maeda R."/>
            <person name="Honda K."/>
            <person name="Sakurai N."/>
            <person name="Takahashi Y."/>
            <person name="Watada M."/>
            <person name="Katoh T."/>
            <person name="Gotoh A."/>
            <person name="Gotoh Y."/>
            <person name="Taniguchi I."/>
            <person name="Nakamura K."/>
            <person name="Hayashi T."/>
            <person name="Katayama T."/>
            <person name="Uemura T."/>
            <person name="Hattori Y."/>
        </authorList>
    </citation>
    <scope>NUCLEOTIDE SEQUENCE [LARGE SCALE GENOMIC DNA]</scope>
    <source>
        <strain evidence="2 3">SB-73</strain>
    </source>
</reference>
<dbReference type="GO" id="GO:0009982">
    <property type="term" value="F:pseudouridine synthase activity"/>
    <property type="evidence" value="ECO:0007669"/>
    <property type="project" value="InterPro"/>
</dbReference>
<dbReference type="PANTHER" id="PTHR21600">
    <property type="entry name" value="MITOCHONDRIAL RNA PSEUDOURIDINE SYNTHASE"/>
    <property type="match status" value="1"/>
</dbReference>
<dbReference type="SUPFAM" id="SSF55120">
    <property type="entry name" value="Pseudouridine synthase"/>
    <property type="match status" value="1"/>
</dbReference>
<dbReference type="InterPro" id="IPR006224">
    <property type="entry name" value="PsdUridine_synth_RluA-like_CS"/>
</dbReference>
<dbReference type="PANTHER" id="PTHR21600:SF40">
    <property type="entry name" value="PSEUDOURIDYLATE SYNTHASE RPUSD2"/>
    <property type="match status" value="1"/>
</dbReference>
<dbReference type="EMBL" id="BTGC01000003">
    <property type="protein sequence ID" value="GMM51018.1"/>
    <property type="molecule type" value="Genomic_DNA"/>
</dbReference>
<dbReference type="Pfam" id="PF00849">
    <property type="entry name" value="PseudoU_synth_2"/>
    <property type="match status" value="1"/>
</dbReference>
<name>A0AAV5RHU4_STABA</name>
<protein>
    <recommendedName>
        <fullName evidence="1">Pseudouridine synthase RsuA/RluA-like domain-containing protein</fullName>
    </recommendedName>
</protein>
<feature type="domain" description="Pseudouridine synthase RsuA/RluA-like" evidence="1">
    <location>
        <begin position="75"/>
        <end position="228"/>
    </location>
</feature>
<gene>
    <name evidence="2" type="ORF">DASB73_019760</name>
</gene>
<evidence type="ECO:0000313" key="2">
    <source>
        <dbReference type="EMBL" id="GMM51018.1"/>
    </source>
</evidence>
<comment type="caution">
    <text evidence="2">The sequence shown here is derived from an EMBL/GenBank/DDBJ whole genome shotgun (WGS) entry which is preliminary data.</text>
</comment>
<evidence type="ECO:0000313" key="3">
    <source>
        <dbReference type="Proteomes" id="UP001362899"/>
    </source>
</evidence>
<dbReference type="GO" id="GO:0003723">
    <property type="term" value="F:RNA binding"/>
    <property type="evidence" value="ECO:0007669"/>
    <property type="project" value="InterPro"/>
</dbReference>
<evidence type="ECO:0000259" key="1">
    <source>
        <dbReference type="Pfam" id="PF00849"/>
    </source>
</evidence>
<accession>A0AAV5RHU4</accession>
<dbReference type="InterPro" id="IPR006145">
    <property type="entry name" value="PsdUridine_synth_RsuA/RluA"/>
</dbReference>
<dbReference type="AlphaFoldDB" id="A0AAV5RHU4"/>
<proteinExistence type="predicted"/>
<dbReference type="Proteomes" id="UP001362899">
    <property type="component" value="Unassembled WGS sequence"/>
</dbReference>